<evidence type="ECO:0000313" key="1">
    <source>
        <dbReference type="EMBL" id="MEI4801180.1"/>
    </source>
</evidence>
<gene>
    <name evidence="1" type="ORF">WAZ07_07515</name>
</gene>
<comment type="caution">
    <text evidence="1">The sequence shown here is derived from an EMBL/GenBank/DDBJ whole genome shotgun (WGS) entry which is preliminary data.</text>
</comment>
<dbReference type="RefSeq" id="WP_336471952.1">
    <property type="nucleotide sequence ID" value="NZ_JBAWSX010000003.1"/>
</dbReference>
<dbReference type="Pfam" id="PF13049">
    <property type="entry name" value="DUF3910"/>
    <property type="match status" value="1"/>
</dbReference>
<name>A0ABU8FES2_9BACI</name>
<dbReference type="EMBL" id="JBAWSX010000003">
    <property type="protein sequence ID" value="MEI4801180.1"/>
    <property type="molecule type" value="Genomic_DNA"/>
</dbReference>
<dbReference type="Proteomes" id="UP001372526">
    <property type="component" value="Unassembled WGS sequence"/>
</dbReference>
<keyword evidence="2" id="KW-1185">Reference proteome</keyword>
<accession>A0ABU8FES2</accession>
<organism evidence="1 2">
    <name type="scientific">Bacillus bruguierae</name>
    <dbReference type="NCBI Taxonomy" id="3127667"/>
    <lineage>
        <taxon>Bacteria</taxon>
        <taxon>Bacillati</taxon>
        <taxon>Bacillota</taxon>
        <taxon>Bacilli</taxon>
        <taxon>Bacillales</taxon>
        <taxon>Bacillaceae</taxon>
        <taxon>Bacillus</taxon>
    </lineage>
</organism>
<reference evidence="1 2" key="1">
    <citation type="submission" date="2024-01" db="EMBL/GenBank/DDBJ databases">
        <title>Seven novel Bacillus-like species.</title>
        <authorList>
            <person name="Liu G."/>
        </authorList>
    </citation>
    <scope>NUCLEOTIDE SEQUENCE [LARGE SCALE GENOMIC DNA]</scope>
    <source>
        <strain evidence="1 2">FJAT-51639</strain>
    </source>
</reference>
<proteinExistence type="predicted"/>
<sequence>MDINANVDWIGTPAPYVYKDAVTYDATAIDFSLEHDDNRYRLIILQHSEDVEYKIIQYGIKPGSQKPFPIDTGHYFKNKTIPLIEMILQDSYVQSILHKKTTSS</sequence>
<dbReference type="InterPro" id="IPR025021">
    <property type="entry name" value="DUF3910"/>
</dbReference>
<protein>
    <submittedName>
        <fullName evidence="1">DUF3910 family protein</fullName>
    </submittedName>
</protein>
<evidence type="ECO:0000313" key="2">
    <source>
        <dbReference type="Proteomes" id="UP001372526"/>
    </source>
</evidence>